<dbReference type="InterPro" id="IPR036412">
    <property type="entry name" value="HAD-like_sf"/>
</dbReference>
<keyword evidence="4" id="KW-0479">Metal-binding</keyword>
<dbReference type="NCBIfam" id="TIGR01662">
    <property type="entry name" value="HAD-SF-IIIA"/>
    <property type="match status" value="1"/>
</dbReference>
<dbReference type="GO" id="GO:0016791">
    <property type="term" value="F:phosphatase activity"/>
    <property type="evidence" value="ECO:0007669"/>
    <property type="project" value="InterPro"/>
</dbReference>
<sequence length="186" mass="20981">MTKAVFIDRDGIICKDRDDYVKSWDEFVWIPGARKALKRLSGNHRTVIVITNQSAVGRGLVSRLSVEDIHQRMMRGVYQAGGKIEKVYYCPHRPEDDCNCRKPKPGLLLKAARDFALDLKSSYLVGDSLSDVEAGRYVGCTTMMVRNDKKAGSVRNLPRDKTRPDYIVSDLSAAVDLILKLDYADR</sequence>
<organism evidence="8">
    <name type="scientific">marine sediment metagenome</name>
    <dbReference type="NCBI Taxonomy" id="412755"/>
    <lineage>
        <taxon>unclassified sequences</taxon>
        <taxon>metagenomes</taxon>
        <taxon>ecological metagenomes</taxon>
    </lineage>
</organism>
<keyword evidence="3" id="KW-0963">Cytoplasm</keyword>
<dbReference type="Gene3D" id="3.40.50.1000">
    <property type="entry name" value="HAD superfamily/HAD-like"/>
    <property type="match status" value="1"/>
</dbReference>
<dbReference type="NCBIfam" id="NF006506">
    <property type="entry name" value="PRK08942.1"/>
    <property type="match status" value="1"/>
</dbReference>
<dbReference type="AlphaFoldDB" id="X1FVK1"/>
<name>X1FVK1_9ZZZZ</name>
<accession>X1FVK1</accession>
<keyword evidence="6" id="KW-0119">Carbohydrate metabolism</keyword>
<dbReference type="InterPro" id="IPR023214">
    <property type="entry name" value="HAD_sf"/>
</dbReference>
<comment type="caution">
    <text evidence="8">The sequence shown here is derived from an EMBL/GenBank/DDBJ whole genome shotgun (WGS) entry which is preliminary data.</text>
</comment>
<evidence type="ECO:0000256" key="5">
    <source>
        <dbReference type="ARBA" id="ARBA00022801"/>
    </source>
</evidence>
<comment type="subcellular location">
    <subcellularLocation>
        <location evidence="1">Cytoplasm</location>
    </subcellularLocation>
</comment>
<evidence type="ECO:0000313" key="8">
    <source>
        <dbReference type="EMBL" id="GAH49681.1"/>
    </source>
</evidence>
<dbReference type="Pfam" id="PF13242">
    <property type="entry name" value="Hydrolase_like"/>
    <property type="match status" value="1"/>
</dbReference>
<evidence type="ECO:0000256" key="2">
    <source>
        <dbReference type="ARBA" id="ARBA00005628"/>
    </source>
</evidence>
<dbReference type="PIRSF" id="PIRSF004682">
    <property type="entry name" value="GmhB"/>
    <property type="match status" value="1"/>
</dbReference>
<reference evidence="8" key="1">
    <citation type="journal article" date="2014" name="Front. Microbiol.">
        <title>High frequency of phylogenetically diverse reductive dehalogenase-homologous genes in deep subseafloor sedimentary metagenomes.</title>
        <authorList>
            <person name="Kawai M."/>
            <person name="Futagami T."/>
            <person name="Toyoda A."/>
            <person name="Takaki Y."/>
            <person name="Nishi S."/>
            <person name="Hori S."/>
            <person name="Arai W."/>
            <person name="Tsubouchi T."/>
            <person name="Morono Y."/>
            <person name="Uchiyama I."/>
            <person name="Ito T."/>
            <person name="Fujiyama A."/>
            <person name="Inagaki F."/>
            <person name="Takami H."/>
        </authorList>
    </citation>
    <scope>NUCLEOTIDE SEQUENCE</scope>
    <source>
        <strain evidence="8">Expedition CK06-06</strain>
    </source>
</reference>
<dbReference type="NCBIfam" id="TIGR01656">
    <property type="entry name" value="Histidinol-ppas"/>
    <property type="match status" value="1"/>
</dbReference>
<protein>
    <recommendedName>
        <fullName evidence="7">D,D-heptose 1,7-bisphosphate phosphatase</fullName>
    </recommendedName>
</protein>
<dbReference type="PANTHER" id="PTHR42891:SF1">
    <property type="entry name" value="D-GLYCERO-BETA-D-MANNO-HEPTOSE-1,7-BISPHOSPHATE 7-PHOSPHATASE"/>
    <property type="match status" value="1"/>
</dbReference>
<dbReference type="GO" id="GO:0005737">
    <property type="term" value="C:cytoplasm"/>
    <property type="evidence" value="ECO:0007669"/>
    <property type="project" value="UniProtKB-SubCell"/>
</dbReference>
<evidence type="ECO:0000256" key="3">
    <source>
        <dbReference type="ARBA" id="ARBA00022490"/>
    </source>
</evidence>
<dbReference type="InterPro" id="IPR006549">
    <property type="entry name" value="HAD-SF_hydro_IIIA"/>
</dbReference>
<proteinExistence type="inferred from homology"/>
<gene>
    <name evidence="8" type="ORF">S03H2_27483</name>
</gene>
<comment type="similarity">
    <text evidence="2">Belongs to the GmhB family.</text>
</comment>
<keyword evidence="5" id="KW-0378">Hydrolase</keyword>
<dbReference type="GO" id="GO:0005975">
    <property type="term" value="P:carbohydrate metabolic process"/>
    <property type="evidence" value="ECO:0007669"/>
    <property type="project" value="InterPro"/>
</dbReference>
<dbReference type="EMBL" id="BARU01016544">
    <property type="protein sequence ID" value="GAH49681.1"/>
    <property type="molecule type" value="Genomic_DNA"/>
</dbReference>
<evidence type="ECO:0000256" key="6">
    <source>
        <dbReference type="ARBA" id="ARBA00023277"/>
    </source>
</evidence>
<dbReference type="PANTHER" id="PTHR42891">
    <property type="entry name" value="D-GLYCERO-BETA-D-MANNO-HEPTOSE-1,7-BISPHOSPHATE 7-PHOSPHATASE"/>
    <property type="match status" value="1"/>
</dbReference>
<dbReference type="CDD" id="cd07503">
    <property type="entry name" value="HAD_HisB-N"/>
    <property type="match status" value="1"/>
</dbReference>
<evidence type="ECO:0000256" key="7">
    <source>
        <dbReference type="ARBA" id="ARBA00031828"/>
    </source>
</evidence>
<dbReference type="InterPro" id="IPR004446">
    <property type="entry name" value="Heptose_bisP_phosphatase"/>
</dbReference>
<evidence type="ECO:0000256" key="1">
    <source>
        <dbReference type="ARBA" id="ARBA00004496"/>
    </source>
</evidence>
<evidence type="ECO:0000256" key="4">
    <source>
        <dbReference type="ARBA" id="ARBA00022723"/>
    </source>
</evidence>
<dbReference type="SUPFAM" id="SSF56784">
    <property type="entry name" value="HAD-like"/>
    <property type="match status" value="1"/>
</dbReference>
<dbReference type="InterPro" id="IPR006543">
    <property type="entry name" value="Histidinol-phos"/>
</dbReference>
<dbReference type="GO" id="GO:0046872">
    <property type="term" value="F:metal ion binding"/>
    <property type="evidence" value="ECO:0007669"/>
    <property type="project" value="UniProtKB-KW"/>
</dbReference>